<proteinExistence type="predicted"/>
<reference evidence="2 3" key="1">
    <citation type="submission" date="2020-06" db="EMBL/GenBank/DDBJ databases">
        <title>WGS assembly of Ceratodon purpureus strain R40.</title>
        <authorList>
            <person name="Carey S.B."/>
            <person name="Jenkins J."/>
            <person name="Shu S."/>
            <person name="Lovell J.T."/>
            <person name="Sreedasyam A."/>
            <person name="Maumus F."/>
            <person name="Tiley G.P."/>
            <person name="Fernandez-Pozo N."/>
            <person name="Barry K."/>
            <person name="Chen C."/>
            <person name="Wang M."/>
            <person name="Lipzen A."/>
            <person name="Daum C."/>
            <person name="Saski C.A."/>
            <person name="Payton A.C."/>
            <person name="Mcbreen J.C."/>
            <person name="Conrad R.E."/>
            <person name="Kollar L.M."/>
            <person name="Olsson S."/>
            <person name="Huttunen S."/>
            <person name="Landis J.B."/>
            <person name="Wickett N.J."/>
            <person name="Johnson M.G."/>
            <person name="Rensing S.A."/>
            <person name="Grimwood J."/>
            <person name="Schmutz J."/>
            <person name="Mcdaniel S.F."/>
        </authorList>
    </citation>
    <scope>NUCLEOTIDE SEQUENCE [LARGE SCALE GENOMIC DNA]</scope>
    <source>
        <strain evidence="2 3">R40</strain>
    </source>
</reference>
<name>A0A8T0GH68_CERPU</name>
<evidence type="ECO:0000256" key="1">
    <source>
        <dbReference type="SAM" id="SignalP"/>
    </source>
</evidence>
<evidence type="ECO:0008006" key="4">
    <source>
        <dbReference type="Google" id="ProtNLM"/>
    </source>
</evidence>
<accession>A0A8T0GH68</accession>
<keyword evidence="1" id="KW-0732">Signal</keyword>
<evidence type="ECO:0000313" key="3">
    <source>
        <dbReference type="Proteomes" id="UP000822688"/>
    </source>
</evidence>
<evidence type="ECO:0000313" key="2">
    <source>
        <dbReference type="EMBL" id="KAG0557887.1"/>
    </source>
</evidence>
<comment type="caution">
    <text evidence="2">The sequence shown here is derived from an EMBL/GenBank/DDBJ whole genome shotgun (WGS) entry which is preliminary data.</text>
</comment>
<organism evidence="2 3">
    <name type="scientific">Ceratodon purpureus</name>
    <name type="common">Fire moss</name>
    <name type="synonym">Dicranum purpureum</name>
    <dbReference type="NCBI Taxonomy" id="3225"/>
    <lineage>
        <taxon>Eukaryota</taxon>
        <taxon>Viridiplantae</taxon>
        <taxon>Streptophyta</taxon>
        <taxon>Embryophyta</taxon>
        <taxon>Bryophyta</taxon>
        <taxon>Bryophytina</taxon>
        <taxon>Bryopsida</taxon>
        <taxon>Dicranidae</taxon>
        <taxon>Pseudoditrichales</taxon>
        <taxon>Ditrichaceae</taxon>
        <taxon>Ceratodon</taxon>
    </lineage>
</organism>
<protein>
    <recommendedName>
        <fullName evidence="4">Secreted protein</fullName>
    </recommendedName>
</protein>
<dbReference type="EMBL" id="CM026432">
    <property type="protein sequence ID" value="KAG0557887.1"/>
    <property type="molecule type" value="Genomic_DNA"/>
</dbReference>
<sequence length="71" mass="8207">MIVFPLSFSFFSLCLPSISTILSFRTHTSLPPCFLHGSKHSLFLPSFMLVRASHENKKDKRTHYSMLQRCC</sequence>
<feature type="chain" id="PRO_5035775052" description="Secreted protein" evidence="1">
    <location>
        <begin position="21"/>
        <end position="71"/>
    </location>
</feature>
<dbReference type="AlphaFoldDB" id="A0A8T0GH68"/>
<dbReference type="Proteomes" id="UP000822688">
    <property type="component" value="Chromosome 11"/>
</dbReference>
<feature type="signal peptide" evidence="1">
    <location>
        <begin position="1"/>
        <end position="20"/>
    </location>
</feature>
<gene>
    <name evidence="2" type="ORF">KC19_11G164400</name>
</gene>
<keyword evidence="3" id="KW-1185">Reference proteome</keyword>